<feature type="domain" description="HAMP" evidence="4">
    <location>
        <begin position="171"/>
        <end position="224"/>
    </location>
</feature>
<gene>
    <name evidence="6" type="ORF">DI392_16015</name>
</gene>
<dbReference type="SMART" id="SM00267">
    <property type="entry name" value="GGDEF"/>
    <property type="match status" value="1"/>
</dbReference>
<dbReference type="Pfam" id="PF00563">
    <property type="entry name" value="EAL"/>
    <property type="match status" value="1"/>
</dbReference>
<evidence type="ECO:0000256" key="2">
    <source>
        <dbReference type="SAM" id="Phobius"/>
    </source>
</evidence>
<dbReference type="EMBL" id="QFWT01000010">
    <property type="protein sequence ID" value="PWI32185.1"/>
    <property type="molecule type" value="Genomic_DNA"/>
</dbReference>
<dbReference type="PANTHER" id="PTHR44757:SF2">
    <property type="entry name" value="BIOFILM ARCHITECTURE MAINTENANCE PROTEIN MBAA"/>
    <property type="match status" value="1"/>
</dbReference>
<dbReference type="InterPro" id="IPR000160">
    <property type="entry name" value="GGDEF_dom"/>
</dbReference>
<dbReference type="InterPro" id="IPR001633">
    <property type="entry name" value="EAL_dom"/>
</dbReference>
<organism evidence="6 7">
    <name type="scientific">Vibrio albus</name>
    <dbReference type="NCBI Taxonomy" id="2200953"/>
    <lineage>
        <taxon>Bacteria</taxon>
        <taxon>Pseudomonadati</taxon>
        <taxon>Pseudomonadota</taxon>
        <taxon>Gammaproteobacteria</taxon>
        <taxon>Vibrionales</taxon>
        <taxon>Vibrionaceae</taxon>
        <taxon>Vibrio</taxon>
    </lineage>
</organism>
<dbReference type="InterPro" id="IPR003660">
    <property type="entry name" value="HAMP_dom"/>
</dbReference>
<dbReference type="AlphaFoldDB" id="A0A2U3B642"/>
<dbReference type="InterPro" id="IPR029787">
    <property type="entry name" value="Nucleotide_cyclase"/>
</dbReference>
<dbReference type="OrthoDB" id="1316910at2"/>
<dbReference type="PROSITE" id="PS50887">
    <property type="entry name" value="GGDEF"/>
    <property type="match status" value="1"/>
</dbReference>
<dbReference type="Pfam" id="PF17152">
    <property type="entry name" value="CHASE8"/>
    <property type="match status" value="1"/>
</dbReference>
<dbReference type="InterPro" id="IPR033417">
    <property type="entry name" value="CHASE8"/>
</dbReference>
<keyword evidence="2" id="KW-1133">Transmembrane helix</keyword>
<dbReference type="FunFam" id="3.30.70.270:FF:000001">
    <property type="entry name" value="Diguanylate cyclase domain protein"/>
    <property type="match status" value="1"/>
</dbReference>
<dbReference type="GO" id="GO:0003824">
    <property type="term" value="F:catalytic activity"/>
    <property type="evidence" value="ECO:0007669"/>
    <property type="project" value="UniProtKB-ARBA"/>
</dbReference>
<dbReference type="GO" id="GO:0007165">
    <property type="term" value="P:signal transduction"/>
    <property type="evidence" value="ECO:0007669"/>
    <property type="project" value="InterPro"/>
</dbReference>
<sequence>MKLKEIFQSISIKLLMMMMGMSIFTGFLTSSILTVHEIKEAEKSDQEKIVSMANILAPNLTAAVLFNDEDTAQELINPLKGHSNIIRVQVLNSDGGVIAEVNNTGLSIQRPNHLSFMKMPLIMDSQKYGALVIQSDDSEVLKRIDFYREFLLVILGIVFMLSLILAMLLRSYFINPILYLASVADRVTKTRNYSLRAKKVSDDEVGALSANFNSMLEKMESREQDLEARVLERTTELKIANEKLHQQAYFDSLSGLPNRRYMRETLQSMLRSQAENHRHFALLFIDLDGFKEVNDTMGHDHGDILLIHAGERIQQAVRKTDLVARMGGDEFNVLLMDIESAEEVTLIAENIHRHLSESFYLHNEHVFVTCSIGITLCPEHGDTVETLIKYADLAMYEAKNDGRNCYQFFSQHMLDAALEKRRITEDLRHGINNEEFELYYQPIVDLTSGRVVKAEALIRWNHPSQGFLKPAEFIDVAEEAGLIKELGSWIATTASKKVVKMRRLVDPDFKVSINVSPSQFKGSGKWLEEWFAYMDELHLDKSAIIVEITENLLMESEESVRENLLKLRDEGISIAIDDFGVGYSSLSYLQEMDVDILKIDRSFVDNLDKDSDSIVLCRAMVRMAHHLNISVVAEGISTDIHKNKLMALGCDYGQGYLFEKPMPADIFCTKYAEVQTVELLKQA</sequence>
<feature type="transmembrane region" description="Helical" evidence="2">
    <location>
        <begin position="150"/>
        <end position="173"/>
    </location>
</feature>
<dbReference type="PROSITE" id="PS50885">
    <property type="entry name" value="HAMP"/>
    <property type="match status" value="1"/>
</dbReference>
<dbReference type="SMART" id="SM00052">
    <property type="entry name" value="EAL"/>
    <property type="match status" value="1"/>
</dbReference>
<evidence type="ECO:0000313" key="7">
    <source>
        <dbReference type="Proteomes" id="UP000245362"/>
    </source>
</evidence>
<feature type="domain" description="GGDEF" evidence="5">
    <location>
        <begin position="278"/>
        <end position="411"/>
    </location>
</feature>
<dbReference type="InterPro" id="IPR043128">
    <property type="entry name" value="Rev_trsase/Diguanyl_cyclase"/>
</dbReference>
<comment type="caution">
    <text evidence="6">The sequence shown here is derived from an EMBL/GenBank/DDBJ whole genome shotgun (WGS) entry which is preliminary data.</text>
</comment>
<dbReference type="PROSITE" id="PS50883">
    <property type="entry name" value="EAL"/>
    <property type="match status" value="1"/>
</dbReference>
<dbReference type="SMART" id="SM00304">
    <property type="entry name" value="HAMP"/>
    <property type="match status" value="1"/>
</dbReference>
<feature type="transmembrane region" description="Helical" evidence="2">
    <location>
        <begin position="12"/>
        <end position="35"/>
    </location>
</feature>
<evidence type="ECO:0000313" key="6">
    <source>
        <dbReference type="EMBL" id="PWI32185.1"/>
    </source>
</evidence>
<dbReference type="GO" id="GO:0016020">
    <property type="term" value="C:membrane"/>
    <property type="evidence" value="ECO:0007669"/>
    <property type="project" value="InterPro"/>
</dbReference>
<evidence type="ECO:0000259" key="5">
    <source>
        <dbReference type="PROSITE" id="PS50887"/>
    </source>
</evidence>
<dbReference type="RefSeq" id="WP_109320709.1">
    <property type="nucleotide sequence ID" value="NZ_QFWT01000010.1"/>
</dbReference>
<dbReference type="Gene3D" id="3.20.20.450">
    <property type="entry name" value="EAL domain"/>
    <property type="match status" value="1"/>
</dbReference>
<protein>
    <submittedName>
        <fullName evidence="6">GGDEF domain-containing protein</fullName>
    </submittedName>
</protein>
<dbReference type="CDD" id="cd06225">
    <property type="entry name" value="HAMP"/>
    <property type="match status" value="1"/>
</dbReference>
<dbReference type="CDD" id="cd01949">
    <property type="entry name" value="GGDEF"/>
    <property type="match status" value="1"/>
</dbReference>
<dbReference type="InterPro" id="IPR052155">
    <property type="entry name" value="Biofilm_reg_signaling"/>
</dbReference>
<keyword evidence="7" id="KW-1185">Reference proteome</keyword>
<keyword evidence="2" id="KW-0812">Transmembrane</keyword>
<proteinExistence type="predicted"/>
<dbReference type="Pfam" id="PF00990">
    <property type="entry name" value="GGDEF"/>
    <property type="match status" value="1"/>
</dbReference>
<evidence type="ECO:0000259" key="4">
    <source>
        <dbReference type="PROSITE" id="PS50885"/>
    </source>
</evidence>
<comment type="cofactor">
    <cofactor evidence="1">
        <name>Mg(2+)</name>
        <dbReference type="ChEBI" id="CHEBI:18420"/>
    </cofactor>
</comment>
<dbReference type="CDD" id="cd01948">
    <property type="entry name" value="EAL"/>
    <property type="match status" value="1"/>
</dbReference>
<dbReference type="NCBIfam" id="TIGR00254">
    <property type="entry name" value="GGDEF"/>
    <property type="match status" value="1"/>
</dbReference>
<reference evidence="6 7" key="1">
    <citation type="submission" date="2018-05" db="EMBL/GenBank/DDBJ databases">
        <title>Vibrio limimaris sp. nov., isolated from marine sediment.</title>
        <authorList>
            <person name="Li C.-M."/>
        </authorList>
    </citation>
    <scope>NUCLEOTIDE SEQUENCE [LARGE SCALE GENOMIC DNA]</scope>
    <source>
        <strain evidence="6 7">E4404</strain>
    </source>
</reference>
<name>A0A2U3B642_9VIBR</name>
<dbReference type="SUPFAM" id="SSF141868">
    <property type="entry name" value="EAL domain-like"/>
    <property type="match status" value="1"/>
</dbReference>
<evidence type="ECO:0000259" key="3">
    <source>
        <dbReference type="PROSITE" id="PS50883"/>
    </source>
</evidence>
<dbReference type="Gene3D" id="6.10.340.10">
    <property type="match status" value="1"/>
</dbReference>
<accession>A0A2U3B642</accession>
<dbReference type="Pfam" id="PF00672">
    <property type="entry name" value="HAMP"/>
    <property type="match status" value="1"/>
</dbReference>
<dbReference type="InterPro" id="IPR035919">
    <property type="entry name" value="EAL_sf"/>
</dbReference>
<dbReference type="SUPFAM" id="SSF55073">
    <property type="entry name" value="Nucleotide cyclase"/>
    <property type="match status" value="1"/>
</dbReference>
<feature type="domain" description="EAL" evidence="3">
    <location>
        <begin position="420"/>
        <end position="675"/>
    </location>
</feature>
<dbReference type="Gene3D" id="3.30.70.270">
    <property type="match status" value="1"/>
</dbReference>
<dbReference type="PANTHER" id="PTHR44757">
    <property type="entry name" value="DIGUANYLATE CYCLASE DGCP"/>
    <property type="match status" value="1"/>
</dbReference>
<dbReference type="Proteomes" id="UP000245362">
    <property type="component" value="Unassembled WGS sequence"/>
</dbReference>
<evidence type="ECO:0000256" key="1">
    <source>
        <dbReference type="ARBA" id="ARBA00001946"/>
    </source>
</evidence>
<keyword evidence="2" id="KW-0472">Membrane</keyword>